<evidence type="ECO:0000256" key="7">
    <source>
        <dbReference type="ARBA" id="ARBA00023288"/>
    </source>
</evidence>
<feature type="region of interest" description="Disordered" evidence="8">
    <location>
        <begin position="447"/>
        <end position="470"/>
    </location>
</feature>
<dbReference type="EMBL" id="KX700889">
    <property type="protein sequence ID" value="APD74845.1"/>
    <property type="molecule type" value="Genomic_DNA"/>
</dbReference>
<keyword evidence="4" id="KW-0336">GPI-anchor</keyword>
<organism evidence="10">
    <name type="scientific">Trypanosoma brucei</name>
    <dbReference type="NCBI Taxonomy" id="5691"/>
    <lineage>
        <taxon>Eukaryota</taxon>
        <taxon>Discoba</taxon>
        <taxon>Euglenozoa</taxon>
        <taxon>Kinetoplastea</taxon>
        <taxon>Metakinetoplastina</taxon>
        <taxon>Trypanosomatida</taxon>
        <taxon>Trypanosomatidae</taxon>
        <taxon>Trypanosoma</taxon>
    </lineage>
</organism>
<comment type="subcellular location">
    <subcellularLocation>
        <location evidence="2">Cell membrane</location>
        <topology evidence="2">Lipid-anchor</topology>
        <topology evidence="2">GPI-anchor</topology>
    </subcellularLocation>
</comment>
<dbReference type="InterPro" id="IPR027446">
    <property type="entry name" value="VSG_C_dom_sf"/>
</dbReference>
<name>A0A1J0RA94_9TRYP</name>
<feature type="signal peptide" evidence="9">
    <location>
        <begin position="1"/>
        <end position="24"/>
    </location>
</feature>
<keyword evidence="9" id="KW-0732">Signal</keyword>
<dbReference type="SUPFAM" id="SSF118251">
    <property type="entry name" value="Variant surface glycoprotein MITAT 1.2, VSG 221, C-terminal domain"/>
    <property type="match status" value="1"/>
</dbReference>
<evidence type="ECO:0000313" key="10">
    <source>
        <dbReference type="EMBL" id="APD74845.1"/>
    </source>
</evidence>
<evidence type="ECO:0000256" key="8">
    <source>
        <dbReference type="SAM" id="MobiDB-lite"/>
    </source>
</evidence>
<evidence type="ECO:0000256" key="2">
    <source>
        <dbReference type="ARBA" id="ARBA00004609"/>
    </source>
</evidence>
<keyword evidence="6" id="KW-0325">Glycoprotein</keyword>
<feature type="compositionally biased region" description="Basic and acidic residues" evidence="8">
    <location>
        <begin position="447"/>
        <end position="460"/>
    </location>
</feature>
<comment type="function">
    <text evidence="1">VSG forms a coat on the surface of the parasite. The trypanosome evades the immune response of the host by expressing a series of antigenically distinct VSGs from an estimated 1000 VSG genes.</text>
</comment>
<dbReference type="SUPFAM" id="SSF58087">
    <property type="entry name" value="Variant surface glycoprotein (N-terminal domain)"/>
    <property type="match status" value="1"/>
</dbReference>
<dbReference type="AlphaFoldDB" id="A0A1J0RA94"/>
<keyword evidence="5" id="KW-0472">Membrane</keyword>
<accession>A0A1J0RA94</accession>
<protein>
    <submittedName>
        <fullName evidence="10">Variant surface glycoprotein 1125.4322</fullName>
    </submittedName>
</protein>
<feature type="chain" id="PRO_5012000676" evidence="9">
    <location>
        <begin position="25"/>
        <end position="488"/>
    </location>
</feature>
<evidence type="ECO:0000256" key="4">
    <source>
        <dbReference type="ARBA" id="ARBA00022622"/>
    </source>
</evidence>
<keyword evidence="7" id="KW-0449">Lipoprotein</keyword>
<evidence type="ECO:0000256" key="3">
    <source>
        <dbReference type="ARBA" id="ARBA00022475"/>
    </source>
</evidence>
<proteinExistence type="predicted"/>
<reference evidence="10" key="1">
    <citation type="submission" date="2016-08" db="EMBL/GenBank/DDBJ databases">
        <title>VSG repertoire of Trypanosoma brucei EATRO 1125.</title>
        <authorList>
            <person name="Cross G.A."/>
        </authorList>
    </citation>
    <scope>NUCLEOTIDE SEQUENCE</scope>
    <source>
        <strain evidence="10">EATRO 1125</strain>
    </source>
</reference>
<evidence type="ECO:0000256" key="1">
    <source>
        <dbReference type="ARBA" id="ARBA00002523"/>
    </source>
</evidence>
<keyword evidence="3" id="KW-1003">Cell membrane</keyword>
<evidence type="ECO:0000256" key="6">
    <source>
        <dbReference type="ARBA" id="ARBA00023180"/>
    </source>
</evidence>
<evidence type="ECO:0000256" key="9">
    <source>
        <dbReference type="SAM" id="SignalP"/>
    </source>
</evidence>
<dbReference type="GO" id="GO:0005886">
    <property type="term" value="C:plasma membrane"/>
    <property type="evidence" value="ECO:0007669"/>
    <property type="project" value="UniProtKB-SubCell"/>
</dbReference>
<dbReference type="GO" id="GO:0098552">
    <property type="term" value="C:side of membrane"/>
    <property type="evidence" value="ECO:0007669"/>
    <property type="project" value="UniProtKB-KW"/>
</dbReference>
<dbReference type="VEuPathDB" id="TriTrypDB:Tb427_000398900"/>
<feature type="compositionally biased region" description="Low complexity" evidence="8">
    <location>
        <begin position="461"/>
        <end position="470"/>
    </location>
</feature>
<dbReference type="VEuPathDB" id="TriTrypDB:Tb11.v5.0645"/>
<sequence length="488" mass="51715">MPHLTHAHWVRRFLLYVLLQTALSATCTGSSDIHRIDSIPTTPCAAAADLKHVARQINEKLKSQRSNIRAAMQTLLTYAVGAAANTGDTSLGASALLAAAGNKITSAQQALSNIDDEAHEVIAGLSSVAGIQETLAEVNSTEIASKNGEARGTWLLRTGTPITLKSLGTGTSACNPSTLEDDRQKTAKELKDGLYPITLFQLKKADTTTAQDASGPRICAGTGGSVNTNCPANSQSDQTDLLMTGGKLTKTDKIVYQPLSASDQQYKPAVRAAADVMPPQAVVIAALSKLHTLTQKLSKLSFKASEVQAKNLIKSDALEAALKNLIKLQNSNPKETNPDTSEITKLKNRLHGAESEKAGQALWAAITKIPSSNAIAAGTDDTTSDNQNIAQLTETAGYYISKATKTTSKQAQCPSNKAEPACATLSREKCTDLCEWQGSEEKGKCQAKGGEKEEVKEQNDGKTNTNTTGSNSFVIKKAPLWLAVLLTL</sequence>
<evidence type="ECO:0000256" key="5">
    <source>
        <dbReference type="ARBA" id="ARBA00023136"/>
    </source>
</evidence>